<comment type="caution">
    <text evidence="2">The sequence shown here is derived from an EMBL/GenBank/DDBJ whole genome shotgun (WGS) entry which is preliminary data.</text>
</comment>
<protein>
    <submittedName>
        <fullName evidence="2">Uncharacterized protein</fullName>
    </submittedName>
</protein>
<dbReference type="AlphaFoldDB" id="A0A2P8AIM7"/>
<reference evidence="2 3" key="1">
    <citation type="submission" date="2017-05" db="EMBL/GenBank/DDBJ databases">
        <title>Draft genome sequence of Elsinoe australis.</title>
        <authorList>
            <person name="Cheng Q."/>
        </authorList>
    </citation>
    <scope>NUCLEOTIDE SEQUENCE [LARGE SCALE GENOMIC DNA]</scope>
    <source>
        <strain evidence="2 3">NL1</strain>
    </source>
</reference>
<sequence length="165" mass="17469">MVNKALELCSIPPLGTASGVSQSVRQTGTNRPQPPSTQDSFAHLPRSITTPTAGIHTPPTLTGQQHVLDAPYSGGAMDLSFAGSDMSASSLWAEGAHPDWPFFVLNGAMIVFTSHSGLQAPSPAEVSTVEDIHQDSVGAERAMRATAQAKKKMTIKIMLIKYLRG</sequence>
<evidence type="ECO:0000256" key="1">
    <source>
        <dbReference type="SAM" id="MobiDB-lite"/>
    </source>
</evidence>
<name>A0A2P8AIM7_9PEZI</name>
<evidence type="ECO:0000313" key="3">
    <source>
        <dbReference type="Proteomes" id="UP000243723"/>
    </source>
</evidence>
<evidence type="ECO:0000313" key="2">
    <source>
        <dbReference type="EMBL" id="PSK60294.1"/>
    </source>
</evidence>
<dbReference type="Proteomes" id="UP000243723">
    <property type="component" value="Unassembled WGS sequence"/>
</dbReference>
<keyword evidence="3" id="KW-1185">Reference proteome</keyword>
<accession>A0A2P8AIM7</accession>
<organism evidence="2 3">
    <name type="scientific">Elsinoe australis</name>
    <dbReference type="NCBI Taxonomy" id="40998"/>
    <lineage>
        <taxon>Eukaryota</taxon>
        <taxon>Fungi</taxon>
        <taxon>Dikarya</taxon>
        <taxon>Ascomycota</taxon>
        <taxon>Pezizomycotina</taxon>
        <taxon>Dothideomycetes</taxon>
        <taxon>Dothideomycetidae</taxon>
        <taxon>Myriangiales</taxon>
        <taxon>Elsinoaceae</taxon>
        <taxon>Elsinoe</taxon>
    </lineage>
</organism>
<gene>
    <name evidence="2" type="ORF">B9Z65_444</name>
</gene>
<feature type="compositionally biased region" description="Polar residues" evidence="1">
    <location>
        <begin position="18"/>
        <end position="40"/>
    </location>
</feature>
<proteinExistence type="predicted"/>
<dbReference type="EMBL" id="NHZQ01000003">
    <property type="protein sequence ID" value="PSK60294.1"/>
    <property type="molecule type" value="Genomic_DNA"/>
</dbReference>
<feature type="region of interest" description="Disordered" evidence="1">
    <location>
        <begin position="17"/>
        <end position="43"/>
    </location>
</feature>